<gene>
    <name evidence="1" type="ORF">NLG97_g3506</name>
</gene>
<proteinExistence type="predicted"/>
<keyword evidence="2" id="KW-1185">Reference proteome</keyword>
<dbReference type="Proteomes" id="UP001148737">
    <property type="component" value="Unassembled WGS sequence"/>
</dbReference>
<organism evidence="1 2">
    <name type="scientific">Lecanicillium saksenae</name>
    <dbReference type="NCBI Taxonomy" id="468837"/>
    <lineage>
        <taxon>Eukaryota</taxon>
        <taxon>Fungi</taxon>
        <taxon>Dikarya</taxon>
        <taxon>Ascomycota</taxon>
        <taxon>Pezizomycotina</taxon>
        <taxon>Sordariomycetes</taxon>
        <taxon>Hypocreomycetidae</taxon>
        <taxon>Hypocreales</taxon>
        <taxon>Cordycipitaceae</taxon>
        <taxon>Lecanicillium</taxon>
    </lineage>
</organism>
<reference evidence="1" key="1">
    <citation type="submission" date="2022-07" db="EMBL/GenBank/DDBJ databases">
        <title>Genome Sequence of Lecanicillium saksenae.</title>
        <authorList>
            <person name="Buettner E."/>
        </authorList>
    </citation>
    <scope>NUCLEOTIDE SEQUENCE</scope>
    <source>
        <strain evidence="1">VT-O1</strain>
    </source>
</reference>
<comment type="caution">
    <text evidence="1">The sequence shown here is derived from an EMBL/GenBank/DDBJ whole genome shotgun (WGS) entry which is preliminary data.</text>
</comment>
<name>A0ACC1QXW1_9HYPO</name>
<evidence type="ECO:0000313" key="1">
    <source>
        <dbReference type="EMBL" id="KAJ3495280.1"/>
    </source>
</evidence>
<protein>
    <submittedName>
        <fullName evidence="1">Uncharacterized protein</fullName>
    </submittedName>
</protein>
<sequence length="202" mass="23106">MNEPIRNPHYISASSPAYSAFGSMLHETSLPPYAPRPLNVTSQGLLPLQRTFTGASGKSIKALDYFHATCTMRNNLAFANNATLDRWEFQTSWSEAYFDCRKVYAVISNVKEILQELFTMSMGRNRALQYMESGFDMYLIHAFVMSYICVKFIRFLTRVDAACRTWLKKGRSIAQSLSNETRKKRMMIRVAPDPDDSNTQLV</sequence>
<accession>A0ACC1QXW1</accession>
<evidence type="ECO:0000313" key="2">
    <source>
        <dbReference type="Proteomes" id="UP001148737"/>
    </source>
</evidence>
<dbReference type="EMBL" id="JANAKD010000296">
    <property type="protein sequence ID" value="KAJ3495280.1"/>
    <property type="molecule type" value="Genomic_DNA"/>
</dbReference>